<evidence type="ECO:0000313" key="3">
    <source>
        <dbReference type="EMBL" id="KAL0176572.1"/>
    </source>
</evidence>
<accession>A0ABD0PRN2</accession>
<proteinExistence type="predicted"/>
<organism evidence="3 4">
    <name type="scientific">Cirrhinus mrigala</name>
    <name type="common">Mrigala</name>
    <dbReference type="NCBI Taxonomy" id="683832"/>
    <lineage>
        <taxon>Eukaryota</taxon>
        <taxon>Metazoa</taxon>
        <taxon>Chordata</taxon>
        <taxon>Craniata</taxon>
        <taxon>Vertebrata</taxon>
        <taxon>Euteleostomi</taxon>
        <taxon>Actinopterygii</taxon>
        <taxon>Neopterygii</taxon>
        <taxon>Teleostei</taxon>
        <taxon>Ostariophysi</taxon>
        <taxon>Cypriniformes</taxon>
        <taxon>Cyprinidae</taxon>
        <taxon>Labeoninae</taxon>
        <taxon>Labeonini</taxon>
        <taxon>Cirrhinus</taxon>
    </lineage>
</organism>
<evidence type="ECO:0000256" key="1">
    <source>
        <dbReference type="SAM" id="MobiDB-lite"/>
    </source>
</evidence>
<feature type="region of interest" description="Disordered" evidence="1">
    <location>
        <begin position="1"/>
        <end position="74"/>
    </location>
</feature>
<name>A0ABD0PRN2_CIRMR</name>
<reference evidence="3 4" key="1">
    <citation type="submission" date="2024-05" db="EMBL/GenBank/DDBJ databases">
        <title>Genome sequencing and assembly of Indian major carp, Cirrhinus mrigala (Hamilton, 1822).</title>
        <authorList>
            <person name="Mohindra V."/>
            <person name="Chowdhury L.M."/>
            <person name="Lal K."/>
            <person name="Jena J.K."/>
        </authorList>
    </citation>
    <scope>NUCLEOTIDE SEQUENCE [LARGE SCALE GENOMIC DNA]</scope>
    <source>
        <strain evidence="3">CM1030</strain>
        <tissue evidence="3">Blood</tissue>
    </source>
</reference>
<feature type="non-terminal residue" evidence="3">
    <location>
        <position position="1"/>
    </location>
</feature>
<dbReference type="PANTHER" id="PTHR15551">
    <property type="entry name" value="LIM DOMAIN ONLY 7"/>
    <property type="match status" value="1"/>
</dbReference>
<evidence type="ECO:0000313" key="4">
    <source>
        <dbReference type="Proteomes" id="UP001529510"/>
    </source>
</evidence>
<dbReference type="Proteomes" id="UP001529510">
    <property type="component" value="Unassembled WGS sequence"/>
</dbReference>
<dbReference type="AlphaFoldDB" id="A0ABD0PRN2"/>
<dbReference type="InterPro" id="IPR031865">
    <property type="entry name" value="DUF4757"/>
</dbReference>
<protein>
    <recommendedName>
        <fullName evidence="2">DUF4757 domain-containing protein</fullName>
    </recommendedName>
</protein>
<evidence type="ECO:0000259" key="2">
    <source>
        <dbReference type="Pfam" id="PF15949"/>
    </source>
</evidence>
<dbReference type="EMBL" id="JAMKFB020000014">
    <property type="protein sequence ID" value="KAL0176572.1"/>
    <property type="molecule type" value="Genomic_DNA"/>
</dbReference>
<sequence length="74" mass="8442">DSECDTPQRKMPDMRKDDMLEPRTAVPFNQYLPNKSNQGSYIPAPVRLPHTDKDDSHKSWSNATSPVGGERPFR</sequence>
<dbReference type="Pfam" id="PF15949">
    <property type="entry name" value="DUF4757"/>
    <property type="match status" value="1"/>
</dbReference>
<dbReference type="PANTHER" id="PTHR15551:SF5">
    <property type="entry name" value="LIM AND CALPONIN HOMOLOGY DOMAINS-CONTAINING PROTEIN 1 ISOFORM X1"/>
    <property type="match status" value="1"/>
</dbReference>
<keyword evidence="4" id="KW-1185">Reference proteome</keyword>
<gene>
    <name evidence="3" type="ORF">M9458_028902</name>
</gene>
<feature type="compositionally biased region" description="Basic and acidic residues" evidence="1">
    <location>
        <begin position="1"/>
        <end position="21"/>
    </location>
</feature>
<comment type="caution">
    <text evidence="3">The sequence shown here is derived from an EMBL/GenBank/DDBJ whole genome shotgun (WGS) entry which is preliminary data.</text>
</comment>
<feature type="compositionally biased region" description="Basic and acidic residues" evidence="1">
    <location>
        <begin position="49"/>
        <end position="58"/>
    </location>
</feature>
<feature type="domain" description="DUF4757" evidence="2">
    <location>
        <begin position="14"/>
        <end position="67"/>
    </location>
</feature>
<feature type="compositionally biased region" description="Polar residues" evidence="1">
    <location>
        <begin position="31"/>
        <end position="40"/>
    </location>
</feature>